<dbReference type="InterPro" id="IPR010968">
    <property type="entry name" value="RnfE"/>
</dbReference>
<feature type="transmembrane region" description="Helical" evidence="8">
    <location>
        <begin position="96"/>
        <end position="114"/>
    </location>
</feature>
<evidence type="ECO:0000256" key="6">
    <source>
        <dbReference type="ARBA" id="ARBA00022989"/>
    </source>
</evidence>
<evidence type="ECO:0000313" key="9">
    <source>
        <dbReference type="EMBL" id="KYO64791.1"/>
    </source>
</evidence>
<keyword evidence="10" id="KW-1185">Reference proteome</keyword>
<evidence type="ECO:0000256" key="5">
    <source>
        <dbReference type="ARBA" id="ARBA00022982"/>
    </source>
</evidence>
<name>A0A162MAF7_9FIRM</name>
<evidence type="ECO:0000313" key="10">
    <source>
        <dbReference type="Proteomes" id="UP000075737"/>
    </source>
</evidence>
<keyword evidence="2 8" id="KW-0813">Transport</keyword>
<evidence type="ECO:0000256" key="4">
    <source>
        <dbReference type="ARBA" id="ARBA00022967"/>
    </source>
</evidence>
<keyword evidence="7 8" id="KW-0472">Membrane</keyword>
<reference evidence="9 10" key="1">
    <citation type="submission" date="2015-12" db="EMBL/GenBank/DDBJ databases">
        <title>Draft genome of Thermovenabulum gondwanense isolated from a red thermophilic microbial mat colonisisng an outflow channel of a bore well.</title>
        <authorList>
            <person name="Patel B.K."/>
        </authorList>
    </citation>
    <scope>NUCLEOTIDE SEQUENCE [LARGE SCALE GENOMIC DNA]</scope>
    <source>
        <strain evidence="9 10">R270</strain>
    </source>
</reference>
<comment type="similarity">
    <text evidence="8">Belongs to the NqrDE/RnfAE family.</text>
</comment>
<dbReference type="EMBL" id="LOHZ01000040">
    <property type="protein sequence ID" value="KYO64791.1"/>
    <property type="molecule type" value="Genomic_DNA"/>
</dbReference>
<dbReference type="PANTHER" id="PTHR30586">
    <property type="entry name" value="ELECTRON TRANSPORT COMPLEX PROTEIN RNFE"/>
    <property type="match status" value="1"/>
</dbReference>
<comment type="subcellular location">
    <subcellularLocation>
        <location evidence="8">Cell membrane</location>
        <topology evidence="8">Multi-pass membrane protein</topology>
    </subcellularLocation>
    <subcellularLocation>
        <location evidence="1">Endomembrane system</location>
        <topology evidence="1">Multi-pass membrane protein</topology>
    </subcellularLocation>
</comment>
<dbReference type="Proteomes" id="UP000075737">
    <property type="component" value="Unassembled WGS sequence"/>
</dbReference>
<keyword evidence="3 8" id="KW-0812">Transmembrane</keyword>
<dbReference type="Pfam" id="PF02508">
    <property type="entry name" value="Rnf-Nqr"/>
    <property type="match status" value="1"/>
</dbReference>
<evidence type="ECO:0000256" key="8">
    <source>
        <dbReference type="HAMAP-Rule" id="MF_00478"/>
    </source>
</evidence>
<keyword evidence="4 8" id="KW-1278">Translocase</keyword>
<comment type="caution">
    <text evidence="9">The sequence shown here is derived from an EMBL/GenBank/DDBJ whole genome shotgun (WGS) entry which is preliminary data.</text>
</comment>
<gene>
    <name evidence="8 9" type="primary">rnfE</name>
    <name evidence="9" type="ORF">ATZ99_18490</name>
</gene>
<dbReference type="AlphaFoldDB" id="A0A162MAF7"/>
<organism evidence="9 10">
    <name type="scientific">Thermovenabulum gondwanense</name>
    <dbReference type="NCBI Taxonomy" id="520767"/>
    <lineage>
        <taxon>Bacteria</taxon>
        <taxon>Bacillati</taxon>
        <taxon>Bacillota</taxon>
        <taxon>Clostridia</taxon>
        <taxon>Thermosediminibacterales</taxon>
        <taxon>Thermosediminibacteraceae</taxon>
        <taxon>Thermovenabulum</taxon>
    </lineage>
</organism>
<dbReference type="OrthoDB" id="9790976at2"/>
<feature type="transmembrane region" description="Helical" evidence="8">
    <location>
        <begin position="126"/>
        <end position="146"/>
    </location>
</feature>
<proteinExistence type="inferred from homology"/>
<dbReference type="GO" id="GO:0012505">
    <property type="term" value="C:endomembrane system"/>
    <property type="evidence" value="ECO:0007669"/>
    <property type="project" value="UniProtKB-SubCell"/>
</dbReference>
<dbReference type="STRING" id="520767.ATZ99_18490"/>
<feature type="transmembrane region" description="Helical" evidence="8">
    <location>
        <begin position="166"/>
        <end position="188"/>
    </location>
</feature>
<evidence type="ECO:0000256" key="3">
    <source>
        <dbReference type="ARBA" id="ARBA00022692"/>
    </source>
</evidence>
<dbReference type="NCBIfam" id="NF009070">
    <property type="entry name" value="PRK12405.1"/>
    <property type="match status" value="1"/>
</dbReference>
<protein>
    <recommendedName>
        <fullName evidence="8">Ion-translocating oxidoreductase complex subunit E</fullName>
        <ecNumber evidence="8">7.-.-.-</ecNumber>
    </recommendedName>
    <alternativeName>
        <fullName evidence="8">Rnf electron transport complex subunit E</fullName>
    </alternativeName>
</protein>
<sequence>MQLIKDFVNGLWNENPIFRMVIGICSALAVTTAAKNGIAMGLALTFVLTCSSILISLLKNIIPSKVRIPCYIIVVATFTTIVDLVMKAYFPALYQVMGIFIPLIVVNCIVLARAEAFASKVNVLRATADALGMGLGYAWAITVISMVREILGNGTIFDVPLFGQNFTQWVIMLLPPGAFFVMGILVGLMNLITRKSPKNDGCHNC</sequence>
<dbReference type="GO" id="GO:0022900">
    <property type="term" value="P:electron transport chain"/>
    <property type="evidence" value="ECO:0007669"/>
    <property type="project" value="UniProtKB-UniRule"/>
</dbReference>
<dbReference type="GO" id="GO:0005886">
    <property type="term" value="C:plasma membrane"/>
    <property type="evidence" value="ECO:0007669"/>
    <property type="project" value="UniProtKB-SubCell"/>
</dbReference>
<keyword evidence="8" id="KW-1003">Cell membrane</keyword>
<comment type="subunit">
    <text evidence="8">The complex is composed of six subunits: RnfA, RnfB, RnfC, RnfD, RnfE and RnfG.</text>
</comment>
<keyword evidence="5 8" id="KW-0249">Electron transport</keyword>
<dbReference type="PANTHER" id="PTHR30586:SF0">
    <property type="entry name" value="ION-TRANSLOCATING OXIDOREDUCTASE COMPLEX SUBUNIT E"/>
    <property type="match status" value="1"/>
</dbReference>
<dbReference type="InterPro" id="IPR003667">
    <property type="entry name" value="NqrDE/RnfAE"/>
</dbReference>
<feature type="transmembrane region" description="Helical" evidence="8">
    <location>
        <begin position="38"/>
        <end position="58"/>
    </location>
</feature>
<dbReference type="HAMAP" id="MF_00478">
    <property type="entry name" value="RsxE_RnfE"/>
    <property type="match status" value="1"/>
</dbReference>
<evidence type="ECO:0000256" key="1">
    <source>
        <dbReference type="ARBA" id="ARBA00004127"/>
    </source>
</evidence>
<dbReference type="EC" id="7.-.-.-" evidence="8"/>
<evidence type="ECO:0000256" key="2">
    <source>
        <dbReference type="ARBA" id="ARBA00022448"/>
    </source>
</evidence>
<feature type="transmembrane region" description="Helical" evidence="8">
    <location>
        <begin position="70"/>
        <end position="90"/>
    </location>
</feature>
<dbReference type="PATRIC" id="fig|520767.4.peg.1972"/>
<dbReference type="NCBIfam" id="TIGR01948">
    <property type="entry name" value="rnfE"/>
    <property type="match status" value="1"/>
</dbReference>
<evidence type="ECO:0000256" key="7">
    <source>
        <dbReference type="ARBA" id="ARBA00023136"/>
    </source>
</evidence>
<comment type="function">
    <text evidence="8">Part of a membrane-bound complex that couples electron transfer with translocation of ions across the membrane.</text>
</comment>
<keyword evidence="6 8" id="KW-1133">Transmembrane helix</keyword>
<accession>A0A162MAF7</accession>
<dbReference type="PIRSF" id="PIRSF006102">
    <property type="entry name" value="NQR_DE"/>
    <property type="match status" value="1"/>
</dbReference>
<dbReference type="RefSeq" id="WP_068748956.1">
    <property type="nucleotide sequence ID" value="NZ_LOHZ01000040.1"/>
</dbReference>